<reference evidence="17" key="1">
    <citation type="submission" date="2019-08" db="EMBL/GenBank/DDBJ databases">
        <authorList>
            <person name="Zheng X."/>
        </authorList>
    </citation>
    <scope>NUCLEOTIDE SEQUENCE [LARGE SCALE GENOMIC DNA]</scope>
    <source>
        <strain evidence="17">FJAT-25496</strain>
    </source>
</reference>
<evidence type="ECO:0000256" key="7">
    <source>
        <dbReference type="ARBA" id="ARBA00022692"/>
    </source>
</evidence>
<keyword evidence="4" id="KW-1003">Cell membrane</keyword>
<dbReference type="Pfam" id="PF00989">
    <property type="entry name" value="PAS"/>
    <property type="match status" value="1"/>
</dbReference>
<dbReference type="PROSITE" id="PS50109">
    <property type="entry name" value="HIS_KIN"/>
    <property type="match status" value="1"/>
</dbReference>
<keyword evidence="9 16" id="KW-0418">Kinase</keyword>
<dbReference type="SUPFAM" id="SSF55874">
    <property type="entry name" value="ATPase domain of HSP90 chaperone/DNA topoisomerase II/histidine kinase"/>
    <property type="match status" value="1"/>
</dbReference>
<dbReference type="SUPFAM" id="SSF55785">
    <property type="entry name" value="PYP-like sensor domain (PAS domain)"/>
    <property type="match status" value="1"/>
</dbReference>
<keyword evidence="10" id="KW-0067">ATP-binding</keyword>
<evidence type="ECO:0000256" key="8">
    <source>
        <dbReference type="ARBA" id="ARBA00022741"/>
    </source>
</evidence>
<feature type="transmembrane region" description="Helical" evidence="14">
    <location>
        <begin position="175"/>
        <end position="197"/>
    </location>
</feature>
<dbReference type="KEGG" id="bda:FSZ17_20335"/>
<gene>
    <name evidence="16" type="primary">dcuS</name>
    <name evidence="16" type="ORF">FSZ17_20335</name>
</gene>
<evidence type="ECO:0000256" key="14">
    <source>
        <dbReference type="SAM" id="Phobius"/>
    </source>
</evidence>
<dbReference type="Gene3D" id="3.30.565.10">
    <property type="entry name" value="Histidine kinase-like ATPase, C-terminal domain"/>
    <property type="match status" value="1"/>
</dbReference>
<dbReference type="SMART" id="SM00091">
    <property type="entry name" value="PAS"/>
    <property type="match status" value="1"/>
</dbReference>
<keyword evidence="5" id="KW-0597">Phosphoprotein</keyword>
<keyword evidence="6 16" id="KW-0808">Transferase</keyword>
<dbReference type="Proteomes" id="UP000321555">
    <property type="component" value="Chromosome"/>
</dbReference>
<dbReference type="FunFam" id="3.30.450.20:FF:000018">
    <property type="entry name" value="Sensor histidine kinase DcuS"/>
    <property type="match status" value="1"/>
</dbReference>
<evidence type="ECO:0000256" key="6">
    <source>
        <dbReference type="ARBA" id="ARBA00022679"/>
    </source>
</evidence>
<sequence length="529" mass="59113">MNIRRPKLVSLIVILVFFVVVISVAFQGFLTERRASATIKENQEENAFNVARMVANNPLIIDALLDKEKEPFIQEYTTEVLKLTGVDFITVMDMNSIRKSHPDPEKIGKKFVGGDEEEVLKNGKESSSVSTGTLGKSQRVFTPIIDKNKGQIGAVAVGVSLDEIEDEISKGRSDIVFVTYLSLLFGLTGAVILANYIKKILFNLEPAEIAKILQERNALLESIHEGIIAIDHDQNISVLNKSASKLFKIKENSVGKKLEEIIPLSNLSKVLINEESELNEELHFNGLNLYVNRVPIIVKGKVVGAVATIRDQTEIRQLAEQLTDVKMYAEALRAQSHEFMNQLHVILGMIQLGCYDKLKNYIQHLVTYNEKEVISVAKKIKDATLAGFIMGKISYAHEKGILLNFHCEETIYENESGEYTYSLIKIVGNLISNAFDAVSEKNEKVVDLIFDYTDETLLIEVSDNGTGMSEINKQKIFEKGFSTKGVDRGLGLYFVKKEIDGLNGELNVVSEEGNGTNFYIKLPYIKAHK</sequence>
<dbReference type="Gene3D" id="1.10.287.130">
    <property type="match status" value="1"/>
</dbReference>
<dbReference type="EMBL" id="CP042593">
    <property type="protein sequence ID" value="QED49423.1"/>
    <property type="molecule type" value="Genomic_DNA"/>
</dbReference>
<comment type="catalytic activity">
    <reaction evidence="1">
        <text>ATP + protein L-histidine = ADP + protein N-phospho-L-histidine.</text>
        <dbReference type="EC" id="2.7.13.3"/>
    </reaction>
</comment>
<evidence type="ECO:0000256" key="12">
    <source>
        <dbReference type="ARBA" id="ARBA00023012"/>
    </source>
</evidence>
<dbReference type="InterPro" id="IPR005467">
    <property type="entry name" value="His_kinase_dom"/>
</dbReference>
<proteinExistence type="predicted"/>
<comment type="subcellular location">
    <subcellularLocation>
        <location evidence="2">Cell membrane</location>
        <topology evidence="2">Multi-pass membrane protein</topology>
    </subcellularLocation>
</comment>
<dbReference type="OrthoDB" id="9792686at2"/>
<evidence type="ECO:0000256" key="11">
    <source>
        <dbReference type="ARBA" id="ARBA00022989"/>
    </source>
</evidence>
<organism evidence="16 17">
    <name type="scientific">Cytobacillus dafuensis</name>
    <name type="common">Bacillus dafuensis</name>
    <dbReference type="NCBI Taxonomy" id="1742359"/>
    <lineage>
        <taxon>Bacteria</taxon>
        <taxon>Bacillati</taxon>
        <taxon>Bacillota</taxon>
        <taxon>Bacilli</taxon>
        <taxon>Bacillales</taxon>
        <taxon>Bacillaceae</taxon>
        <taxon>Cytobacillus</taxon>
    </lineage>
</organism>
<dbReference type="GO" id="GO:0005524">
    <property type="term" value="F:ATP binding"/>
    <property type="evidence" value="ECO:0007669"/>
    <property type="project" value="UniProtKB-KW"/>
</dbReference>
<evidence type="ECO:0000256" key="9">
    <source>
        <dbReference type="ARBA" id="ARBA00022777"/>
    </source>
</evidence>
<protein>
    <recommendedName>
        <fullName evidence="3">histidine kinase</fullName>
        <ecNumber evidence="3">2.7.13.3</ecNumber>
    </recommendedName>
</protein>
<dbReference type="EC" id="2.7.13.3" evidence="3"/>
<evidence type="ECO:0000313" key="17">
    <source>
        <dbReference type="Proteomes" id="UP000321555"/>
    </source>
</evidence>
<dbReference type="SUPFAM" id="SSF103190">
    <property type="entry name" value="Sensory domain-like"/>
    <property type="match status" value="1"/>
</dbReference>
<dbReference type="Pfam" id="PF14689">
    <property type="entry name" value="SPOB_a"/>
    <property type="match status" value="1"/>
</dbReference>
<dbReference type="FunFam" id="1.10.287.130:FF:000011">
    <property type="entry name" value="Sensor histidine kinase DcuS"/>
    <property type="match status" value="1"/>
</dbReference>
<evidence type="ECO:0000259" key="15">
    <source>
        <dbReference type="PROSITE" id="PS50109"/>
    </source>
</evidence>
<dbReference type="InterPro" id="IPR004358">
    <property type="entry name" value="Sig_transdc_His_kin-like_C"/>
</dbReference>
<dbReference type="InterPro" id="IPR013767">
    <property type="entry name" value="PAS_fold"/>
</dbReference>
<evidence type="ECO:0000256" key="10">
    <source>
        <dbReference type="ARBA" id="ARBA00022840"/>
    </source>
</evidence>
<dbReference type="InterPro" id="IPR039506">
    <property type="entry name" value="SPOB_a"/>
</dbReference>
<keyword evidence="8" id="KW-0547">Nucleotide-binding</keyword>
<dbReference type="InterPro" id="IPR000014">
    <property type="entry name" value="PAS"/>
</dbReference>
<keyword evidence="7 14" id="KW-0812">Transmembrane</keyword>
<evidence type="ECO:0000256" key="5">
    <source>
        <dbReference type="ARBA" id="ARBA00022553"/>
    </source>
</evidence>
<dbReference type="Gene3D" id="3.30.450.20">
    <property type="entry name" value="PAS domain"/>
    <property type="match status" value="2"/>
</dbReference>
<evidence type="ECO:0000256" key="4">
    <source>
        <dbReference type="ARBA" id="ARBA00022475"/>
    </source>
</evidence>
<dbReference type="SUPFAM" id="SSF55890">
    <property type="entry name" value="Sporulation response regulatory protein Spo0B"/>
    <property type="match status" value="1"/>
</dbReference>
<dbReference type="InterPro" id="IPR035965">
    <property type="entry name" value="PAS-like_dom_sf"/>
</dbReference>
<evidence type="ECO:0000256" key="1">
    <source>
        <dbReference type="ARBA" id="ARBA00000085"/>
    </source>
</evidence>
<dbReference type="InterPro" id="IPR003594">
    <property type="entry name" value="HATPase_dom"/>
</dbReference>
<evidence type="ECO:0000313" key="16">
    <source>
        <dbReference type="EMBL" id="QED49423.1"/>
    </source>
</evidence>
<dbReference type="InterPro" id="IPR029151">
    <property type="entry name" value="Sensor-like_sf"/>
</dbReference>
<dbReference type="GO" id="GO:0006355">
    <property type="term" value="P:regulation of DNA-templated transcription"/>
    <property type="evidence" value="ECO:0007669"/>
    <property type="project" value="InterPro"/>
</dbReference>
<dbReference type="AlphaFoldDB" id="A0A5B8ZAX2"/>
<evidence type="ECO:0000256" key="2">
    <source>
        <dbReference type="ARBA" id="ARBA00004651"/>
    </source>
</evidence>
<evidence type="ECO:0000256" key="3">
    <source>
        <dbReference type="ARBA" id="ARBA00012438"/>
    </source>
</evidence>
<keyword evidence="17" id="KW-1185">Reference proteome</keyword>
<accession>A0A5B8ZAX2</accession>
<dbReference type="InterPro" id="IPR036890">
    <property type="entry name" value="HATPase_C_sf"/>
</dbReference>
<dbReference type="NCBIfam" id="NF008298">
    <property type="entry name" value="PRK11086.1"/>
    <property type="match status" value="1"/>
</dbReference>
<keyword evidence="12" id="KW-0902">Two-component regulatory system</keyword>
<evidence type="ECO:0000256" key="13">
    <source>
        <dbReference type="ARBA" id="ARBA00023136"/>
    </source>
</evidence>
<dbReference type="InterPro" id="IPR033463">
    <property type="entry name" value="sCache_3"/>
</dbReference>
<dbReference type="GO" id="GO:0005886">
    <property type="term" value="C:plasma membrane"/>
    <property type="evidence" value="ECO:0007669"/>
    <property type="project" value="UniProtKB-SubCell"/>
</dbReference>
<dbReference type="STRING" id="1742359.GCA_001439625_03598"/>
<feature type="transmembrane region" description="Helical" evidence="14">
    <location>
        <begin position="12"/>
        <end position="30"/>
    </location>
</feature>
<dbReference type="PRINTS" id="PR00344">
    <property type="entry name" value="BCTRLSENSOR"/>
</dbReference>
<dbReference type="Pfam" id="PF17203">
    <property type="entry name" value="sCache_3_2"/>
    <property type="match status" value="1"/>
</dbReference>
<dbReference type="InterPro" id="IPR016120">
    <property type="entry name" value="Sig_transdc_His_kin_SpoOB"/>
</dbReference>
<feature type="domain" description="Histidine kinase" evidence="15">
    <location>
        <begin position="313"/>
        <end position="526"/>
    </location>
</feature>
<keyword evidence="11 14" id="KW-1133">Transmembrane helix</keyword>
<dbReference type="PANTHER" id="PTHR43547:SF10">
    <property type="entry name" value="SENSOR HISTIDINE KINASE DCUS"/>
    <property type="match status" value="1"/>
</dbReference>
<name>A0A5B8ZAX2_CYTDA</name>
<dbReference type="Pfam" id="PF02518">
    <property type="entry name" value="HATPase_c"/>
    <property type="match status" value="1"/>
</dbReference>
<dbReference type="GO" id="GO:0000155">
    <property type="term" value="F:phosphorelay sensor kinase activity"/>
    <property type="evidence" value="ECO:0007669"/>
    <property type="project" value="InterPro"/>
</dbReference>
<dbReference type="SMART" id="SM00387">
    <property type="entry name" value="HATPase_c"/>
    <property type="match status" value="1"/>
</dbReference>
<dbReference type="RefSeq" id="WP_057773776.1">
    <property type="nucleotide sequence ID" value="NZ_CP042593.1"/>
</dbReference>
<dbReference type="PANTHER" id="PTHR43547">
    <property type="entry name" value="TWO-COMPONENT HISTIDINE KINASE"/>
    <property type="match status" value="1"/>
</dbReference>
<keyword evidence="13 14" id="KW-0472">Membrane</keyword>